<reference evidence="2 3" key="1">
    <citation type="submission" date="2019-09" db="EMBL/GenBank/DDBJ databases">
        <title>A chromosome-level genome assembly of the Chinese tupelo Nyssa sinensis.</title>
        <authorList>
            <person name="Yang X."/>
            <person name="Kang M."/>
            <person name="Yang Y."/>
            <person name="Xiong H."/>
            <person name="Wang M."/>
            <person name="Zhang Z."/>
            <person name="Wang Z."/>
            <person name="Wu H."/>
            <person name="Ma T."/>
            <person name="Liu J."/>
            <person name="Xi Z."/>
        </authorList>
    </citation>
    <scope>NUCLEOTIDE SEQUENCE [LARGE SCALE GENOMIC DNA]</scope>
    <source>
        <strain evidence="2">J267</strain>
        <tissue evidence="2">Leaf</tissue>
    </source>
</reference>
<accession>A0A5J5C0W8</accession>
<organism evidence="2 3">
    <name type="scientific">Nyssa sinensis</name>
    <dbReference type="NCBI Taxonomy" id="561372"/>
    <lineage>
        <taxon>Eukaryota</taxon>
        <taxon>Viridiplantae</taxon>
        <taxon>Streptophyta</taxon>
        <taxon>Embryophyta</taxon>
        <taxon>Tracheophyta</taxon>
        <taxon>Spermatophyta</taxon>
        <taxon>Magnoliopsida</taxon>
        <taxon>eudicotyledons</taxon>
        <taxon>Gunneridae</taxon>
        <taxon>Pentapetalae</taxon>
        <taxon>asterids</taxon>
        <taxon>Cornales</taxon>
        <taxon>Nyssaceae</taxon>
        <taxon>Nyssa</taxon>
    </lineage>
</organism>
<gene>
    <name evidence="2" type="ORF">F0562_004249</name>
</gene>
<dbReference type="AlphaFoldDB" id="A0A5J5C0W8"/>
<dbReference type="OrthoDB" id="1925091at2759"/>
<dbReference type="Proteomes" id="UP000325577">
    <property type="component" value="Linkage Group LG1"/>
</dbReference>
<dbReference type="EMBL" id="CM018032">
    <property type="protein sequence ID" value="KAA8547820.1"/>
    <property type="molecule type" value="Genomic_DNA"/>
</dbReference>
<keyword evidence="3" id="KW-1185">Reference proteome</keyword>
<feature type="region of interest" description="Disordered" evidence="1">
    <location>
        <begin position="738"/>
        <end position="800"/>
    </location>
</feature>
<sequence length="800" mass="89390">MHSDSSCSLFPSLPISPFSLSSSPSSLPPPQTFIPRPSSSATFLRLQNPNPNSTPRVLFIVAAPHHGGAAVLLRFWILRKSQSFSRAQVLCNQSGLKFDDNKLGVIFNVNHGVSIKLVGSINVFAMYSISNCKIWVFAAKMAGDEDDGVTVKLMKSAVIDCCIPVFSISISFEFFILGEENGVRIFPLRPLVKGRVRKHRRERKNLNDGLSNYKLMGQRLKFPNGVIQTINGSDDLFSDSLIRSYYGVSGHGSESTGGEGTGESSFNGSLEGKIDKHSDCVKLRPVKLRQDSKEGGACFVAFKSKNFESSKSTEVPLKSEKAISIEALSPNKFLVLDSVGDLHLLCLSNPVLGSEIPCQAKWLIPTMKVQNLAALPDTSMRTHTVWLSDGQHTIHVMAVSDMDTSVNDNDRSESEEKLMQISDSRYYSFGCKFNIDSWTRKHICICNFLKVLGRSLLLRAFMFKARLHNLCHWLSYTELLKEKSALRPTSIDCKTKLCARAKKPSSRWPQRYLMPSIVEPVMIVILIRLLIWIMKCGGECTLNPVTQAVVLVTLPDLLNLETRRDDMPEFNLREWALKARISRENTNSRRFSASNIKREDTRSFRSNFTISSTASSPGYTVREEIDPSTYSFTTALKALQARSAHSWDCLSPDGFALNSKWNEAEKYICNPLSGEVPMECLSAKTLSGRSFRRITMSAPLVYSSHSRLVHPKPFITTHEDDEVQFPIQEKKVWTMTRDVGTQSTPPELSSSSPSPAPTLPIKERSIKRVEDSPISHMEKLKSEKQVKPVGTKYQVNTKAP</sequence>
<dbReference type="PANTHER" id="PTHR37383">
    <property type="entry name" value="OS01G0694200 PROTEIN"/>
    <property type="match status" value="1"/>
</dbReference>
<protein>
    <submittedName>
        <fullName evidence="2">Uncharacterized protein</fullName>
    </submittedName>
</protein>
<evidence type="ECO:0000313" key="2">
    <source>
        <dbReference type="EMBL" id="KAA8547820.1"/>
    </source>
</evidence>
<proteinExistence type="predicted"/>
<feature type="compositionally biased region" description="Basic and acidic residues" evidence="1">
    <location>
        <begin position="761"/>
        <end position="786"/>
    </location>
</feature>
<feature type="compositionally biased region" description="Low complexity" evidence="1">
    <location>
        <begin position="743"/>
        <end position="753"/>
    </location>
</feature>
<evidence type="ECO:0000256" key="1">
    <source>
        <dbReference type="SAM" id="MobiDB-lite"/>
    </source>
</evidence>
<dbReference type="PANTHER" id="PTHR37383:SF1">
    <property type="entry name" value="OS01G0694200 PROTEIN"/>
    <property type="match status" value="1"/>
</dbReference>
<name>A0A5J5C0W8_9ASTE</name>
<evidence type="ECO:0000313" key="3">
    <source>
        <dbReference type="Proteomes" id="UP000325577"/>
    </source>
</evidence>